<feature type="compositionally biased region" description="Polar residues" evidence="1">
    <location>
        <begin position="36"/>
        <end position="45"/>
    </location>
</feature>
<feature type="region of interest" description="Disordered" evidence="1">
    <location>
        <begin position="33"/>
        <end position="158"/>
    </location>
</feature>
<feature type="compositionally biased region" description="Basic and acidic residues" evidence="1">
    <location>
        <begin position="1"/>
        <end position="11"/>
    </location>
</feature>
<accession>A0ABR0M1G1</accession>
<evidence type="ECO:0000256" key="1">
    <source>
        <dbReference type="SAM" id="MobiDB-lite"/>
    </source>
</evidence>
<dbReference type="EMBL" id="JAVRRA010008236">
    <property type="protein sequence ID" value="KAK5257385.1"/>
    <property type="molecule type" value="Genomic_DNA"/>
</dbReference>
<reference evidence="2 3" key="1">
    <citation type="submission" date="2023-08" db="EMBL/GenBank/DDBJ databases">
        <title>Black Yeasts Isolated from many extreme environments.</title>
        <authorList>
            <person name="Coleine C."/>
            <person name="Stajich J.E."/>
            <person name="Selbmann L."/>
        </authorList>
    </citation>
    <scope>NUCLEOTIDE SEQUENCE [LARGE SCALE GENOMIC DNA]</scope>
    <source>
        <strain evidence="2 3">CCFEE 536</strain>
    </source>
</reference>
<keyword evidence="3" id="KW-1185">Reference proteome</keyword>
<feature type="compositionally biased region" description="Basic and acidic residues" evidence="1">
    <location>
        <begin position="94"/>
        <end position="104"/>
    </location>
</feature>
<organism evidence="2 3">
    <name type="scientific">Cryomyces antarcticus</name>
    <dbReference type="NCBI Taxonomy" id="329879"/>
    <lineage>
        <taxon>Eukaryota</taxon>
        <taxon>Fungi</taxon>
        <taxon>Dikarya</taxon>
        <taxon>Ascomycota</taxon>
        <taxon>Pezizomycotina</taxon>
        <taxon>Dothideomycetes</taxon>
        <taxon>Dothideomycetes incertae sedis</taxon>
        <taxon>Cryomyces</taxon>
    </lineage>
</organism>
<dbReference type="Proteomes" id="UP001357485">
    <property type="component" value="Unassembled WGS sequence"/>
</dbReference>
<feature type="compositionally biased region" description="Polar residues" evidence="1">
    <location>
        <begin position="176"/>
        <end position="185"/>
    </location>
</feature>
<evidence type="ECO:0000313" key="3">
    <source>
        <dbReference type="Proteomes" id="UP001357485"/>
    </source>
</evidence>
<feature type="region of interest" description="Disordered" evidence="1">
    <location>
        <begin position="174"/>
        <end position="217"/>
    </location>
</feature>
<comment type="caution">
    <text evidence="2">The sequence shown here is derived from an EMBL/GenBank/DDBJ whole genome shotgun (WGS) entry which is preliminary data.</text>
</comment>
<evidence type="ECO:0000313" key="2">
    <source>
        <dbReference type="EMBL" id="KAK5257385.1"/>
    </source>
</evidence>
<gene>
    <name evidence="2" type="primary">BUD2_1</name>
    <name evidence="2" type="ORF">LTR16_000828</name>
</gene>
<proteinExistence type="predicted"/>
<feature type="compositionally biased region" description="Basic and acidic residues" evidence="1">
    <location>
        <begin position="114"/>
        <end position="135"/>
    </location>
</feature>
<name>A0ABR0M1G1_9PEZI</name>
<protein>
    <submittedName>
        <fullName evidence="2">GTPase activating factor</fullName>
    </submittedName>
</protein>
<feature type="region of interest" description="Disordered" evidence="1">
    <location>
        <begin position="1"/>
        <end position="20"/>
    </location>
</feature>
<dbReference type="SUPFAM" id="SSF50729">
    <property type="entry name" value="PH domain-like"/>
    <property type="match status" value="1"/>
</dbReference>
<sequence>MESGRQRWTQERRRKQPSLYDEWLKQEKAREHLAAAQNQTPSSVGKATIRAVSSESSSSEEGAAPTSILEGSTLVSSPPTSPKASSKRASLRTGSRDLLVRSESADGVAHSLRGVKDATRPRTRIVEDRPPERSPPKPLFKARHRVGSVNSTGSEPFHGLEEQSFLMGHALKTSPKADSTMQTRMSSRHRLLQSPPLRAPAPPIAAPRTDRSVSPPPRVNARRILELMKSTCGRMEGILAFKRGDSTSWSLSYCKINEELGSLVYEPKSDSGYGKTLVPDLRGCQVRRAFDRESKTPYLDISLPNPSIEVHIRPHTQTDFDCWFAALLCWQPIRPKGIQNRLVKPQATGIKTKPLVGTRRHSEISLLKEAPIIKVGKMIFWDSNVSYSDSGMRMATRPHAHGMQSYVSRRRRKVSCTLRENGELKLYSESDDALVSVVQLSHLWRCAIQQLDPSVLDHEFCIAIYPQYTSYSTALSLSRPVFLSLESRVLYEVWVVLLRAFTIPQLYGPKQTVPKEGLGKAHDLPDLLTPPTTEMF</sequence>
<feature type="non-terminal residue" evidence="2">
    <location>
        <position position="536"/>
    </location>
</feature>